<accession>A0AA38TVQ8</accession>
<keyword evidence="1" id="KW-0479">Metal-binding</keyword>
<dbReference type="SUPFAM" id="SSF57756">
    <property type="entry name" value="Retrovirus zinc finger-like domains"/>
    <property type="match status" value="1"/>
</dbReference>
<name>A0AA38TVQ8_9ASTR</name>
<evidence type="ECO:0000313" key="5">
    <source>
        <dbReference type="Proteomes" id="UP001172457"/>
    </source>
</evidence>
<keyword evidence="1" id="KW-0862">Zinc</keyword>
<dbReference type="Proteomes" id="UP001172457">
    <property type="component" value="Chromosome 2"/>
</dbReference>
<dbReference type="InterPro" id="IPR001878">
    <property type="entry name" value="Znf_CCHC"/>
</dbReference>
<evidence type="ECO:0000256" key="1">
    <source>
        <dbReference type="PROSITE-ProRule" id="PRU00047"/>
    </source>
</evidence>
<dbReference type="SMART" id="SM00343">
    <property type="entry name" value="ZnF_C2HC"/>
    <property type="match status" value="1"/>
</dbReference>
<proteinExistence type="predicted"/>
<reference evidence="4" key="1">
    <citation type="submission" date="2023-03" db="EMBL/GenBank/DDBJ databases">
        <title>Chromosome-scale reference genome and RAD-based genetic map of yellow starthistle (Centaurea solstitialis) reveal putative structural variation and QTLs associated with invader traits.</title>
        <authorList>
            <person name="Reatini B."/>
            <person name="Cang F.A."/>
            <person name="Jiang Q."/>
            <person name="Mckibben M.T.W."/>
            <person name="Barker M.S."/>
            <person name="Rieseberg L.H."/>
            <person name="Dlugosch K.M."/>
        </authorList>
    </citation>
    <scope>NUCLEOTIDE SEQUENCE</scope>
    <source>
        <strain evidence="4">CAN-66</strain>
        <tissue evidence="4">Leaf</tissue>
    </source>
</reference>
<feature type="domain" description="CCHC-type" evidence="3">
    <location>
        <begin position="81"/>
        <end position="95"/>
    </location>
</feature>
<dbReference type="Pfam" id="PF08284">
    <property type="entry name" value="RVP_2"/>
    <property type="match status" value="1"/>
</dbReference>
<sequence>MAKCKNFHEMHVAARTRELELERQGKRKKAEATQVQTQVQAHPTKKFKSAVPWVEVKKEFPRCSMYGKHHMGECRFGTGTCYKCRKPGHTSRECKTTTNLAAPVKVVEAGASKKPEVLKGRARVYQLMAEEAKEEPDVVIGTFSVNSLPTLVLFDSGASKSFVSLSFCKGFTNVKRRLHKPLEVEIAAEEYWLCRDVYKNNVIEIEGVKFNIDLIPISMREINVVAGLDWLSRNGGHIDSKARKHVLHGGHSFLAYVVDSRDEAKKKIVADVLVVSKYSDVFPDDLPGIPPERQVEFQIDLVPGAAPVAKSLYRLAPPEMQVLVKAPPAKATVTVRNAYRKHSDYLLDVGYLMLATMSPVFRTRLINTNAYNMIRQLRDMFQTQARTERYDASRALNACKMAKGTSVSDHENKEAH</sequence>
<dbReference type="AlphaFoldDB" id="A0AA38TVQ8"/>
<dbReference type="GO" id="GO:0004190">
    <property type="term" value="F:aspartic-type endopeptidase activity"/>
    <property type="evidence" value="ECO:0007669"/>
    <property type="project" value="InterPro"/>
</dbReference>
<dbReference type="PANTHER" id="PTHR15503">
    <property type="entry name" value="LDOC1 RELATED"/>
    <property type="match status" value="1"/>
</dbReference>
<feature type="compositionally biased region" description="Low complexity" evidence="2">
    <location>
        <begin position="32"/>
        <end position="41"/>
    </location>
</feature>
<dbReference type="EMBL" id="JARYMX010000002">
    <property type="protein sequence ID" value="KAJ9561835.1"/>
    <property type="molecule type" value="Genomic_DNA"/>
</dbReference>
<keyword evidence="5" id="KW-1185">Reference proteome</keyword>
<gene>
    <name evidence="4" type="ORF">OSB04_006995</name>
</gene>
<dbReference type="InterPro" id="IPR032567">
    <property type="entry name" value="RTL1-rel"/>
</dbReference>
<feature type="region of interest" description="Disordered" evidence="2">
    <location>
        <begin position="19"/>
        <end position="41"/>
    </location>
</feature>
<keyword evidence="1" id="KW-0863">Zinc-finger</keyword>
<dbReference type="PROSITE" id="PS50158">
    <property type="entry name" value="ZF_CCHC"/>
    <property type="match status" value="1"/>
</dbReference>
<dbReference type="Gene3D" id="4.10.60.10">
    <property type="entry name" value="Zinc finger, CCHC-type"/>
    <property type="match status" value="1"/>
</dbReference>
<dbReference type="SUPFAM" id="SSF50630">
    <property type="entry name" value="Acid proteases"/>
    <property type="match status" value="1"/>
</dbReference>
<dbReference type="InterPro" id="IPR001969">
    <property type="entry name" value="Aspartic_peptidase_AS"/>
</dbReference>
<dbReference type="Gene3D" id="2.40.70.10">
    <property type="entry name" value="Acid Proteases"/>
    <property type="match status" value="1"/>
</dbReference>
<dbReference type="InterPro" id="IPR036875">
    <property type="entry name" value="Znf_CCHC_sf"/>
</dbReference>
<dbReference type="CDD" id="cd00303">
    <property type="entry name" value="retropepsin_like"/>
    <property type="match status" value="1"/>
</dbReference>
<dbReference type="GO" id="GO:0006508">
    <property type="term" value="P:proteolysis"/>
    <property type="evidence" value="ECO:0007669"/>
    <property type="project" value="InterPro"/>
</dbReference>
<evidence type="ECO:0000259" key="3">
    <source>
        <dbReference type="PROSITE" id="PS50158"/>
    </source>
</evidence>
<dbReference type="GO" id="GO:0003676">
    <property type="term" value="F:nucleic acid binding"/>
    <property type="evidence" value="ECO:0007669"/>
    <property type="project" value="InterPro"/>
</dbReference>
<comment type="caution">
    <text evidence="4">The sequence shown here is derived from an EMBL/GenBank/DDBJ whole genome shotgun (WGS) entry which is preliminary data.</text>
</comment>
<dbReference type="PROSITE" id="PS00141">
    <property type="entry name" value="ASP_PROTEASE"/>
    <property type="match status" value="1"/>
</dbReference>
<dbReference type="InterPro" id="IPR021109">
    <property type="entry name" value="Peptidase_aspartic_dom_sf"/>
</dbReference>
<evidence type="ECO:0000256" key="2">
    <source>
        <dbReference type="SAM" id="MobiDB-lite"/>
    </source>
</evidence>
<dbReference type="Pfam" id="PF00098">
    <property type="entry name" value="zf-CCHC"/>
    <property type="match status" value="1"/>
</dbReference>
<dbReference type="PANTHER" id="PTHR15503:SF42">
    <property type="entry name" value="ZINC FINGER, CCHC-TYPE, RETROTRANSPOSON GAG DOMAIN, ASPARTIC PEPTIDASE DOMAIN PROTEIN-RELATED"/>
    <property type="match status" value="1"/>
</dbReference>
<organism evidence="4 5">
    <name type="scientific">Centaurea solstitialis</name>
    <name type="common">yellow star-thistle</name>
    <dbReference type="NCBI Taxonomy" id="347529"/>
    <lineage>
        <taxon>Eukaryota</taxon>
        <taxon>Viridiplantae</taxon>
        <taxon>Streptophyta</taxon>
        <taxon>Embryophyta</taxon>
        <taxon>Tracheophyta</taxon>
        <taxon>Spermatophyta</taxon>
        <taxon>Magnoliopsida</taxon>
        <taxon>eudicotyledons</taxon>
        <taxon>Gunneridae</taxon>
        <taxon>Pentapetalae</taxon>
        <taxon>asterids</taxon>
        <taxon>campanulids</taxon>
        <taxon>Asterales</taxon>
        <taxon>Asteraceae</taxon>
        <taxon>Carduoideae</taxon>
        <taxon>Cardueae</taxon>
        <taxon>Centaureinae</taxon>
        <taxon>Centaurea</taxon>
    </lineage>
</organism>
<protein>
    <recommendedName>
        <fullName evidence="3">CCHC-type domain-containing protein</fullName>
    </recommendedName>
</protein>
<dbReference type="GO" id="GO:0008270">
    <property type="term" value="F:zinc ion binding"/>
    <property type="evidence" value="ECO:0007669"/>
    <property type="project" value="UniProtKB-KW"/>
</dbReference>
<evidence type="ECO:0000313" key="4">
    <source>
        <dbReference type="EMBL" id="KAJ9561835.1"/>
    </source>
</evidence>